<dbReference type="SUPFAM" id="SSF51445">
    <property type="entry name" value="(Trans)glycosidases"/>
    <property type="match status" value="1"/>
</dbReference>
<dbReference type="InterPro" id="IPR017853">
    <property type="entry name" value="GH"/>
</dbReference>
<dbReference type="PANTHER" id="PTHR22762:SF165">
    <property type="entry name" value="PUTATIVE (AFU_ORTHOLOGUE AFUA_1G06560)-RELATED"/>
    <property type="match status" value="1"/>
</dbReference>
<dbReference type="OrthoDB" id="1334205at2759"/>
<dbReference type="InterPro" id="IPR025887">
    <property type="entry name" value="Glyco_hydro_31_N_dom"/>
</dbReference>
<dbReference type="Pfam" id="PF13802">
    <property type="entry name" value="Gal_mutarotas_2"/>
    <property type="match status" value="1"/>
</dbReference>
<keyword evidence="8" id="KW-1185">Reference proteome</keyword>
<keyword evidence="2" id="KW-0326">Glycosidase</keyword>
<dbReference type="Pfam" id="PF21365">
    <property type="entry name" value="Glyco_hydro_31_3rd"/>
    <property type="match status" value="1"/>
</dbReference>
<dbReference type="GO" id="GO:0005975">
    <property type="term" value="P:carbohydrate metabolic process"/>
    <property type="evidence" value="ECO:0007669"/>
    <property type="project" value="InterPro"/>
</dbReference>
<dbReference type="InterPro" id="IPR011013">
    <property type="entry name" value="Gal_mutarotase_sf_dom"/>
</dbReference>
<dbReference type="InterPro" id="IPR013780">
    <property type="entry name" value="Glyco_hydro_b"/>
</dbReference>
<dbReference type="GO" id="GO:0004553">
    <property type="term" value="F:hydrolase activity, hydrolyzing O-glycosyl compounds"/>
    <property type="evidence" value="ECO:0007669"/>
    <property type="project" value="InterPro"/>
</dbReference>
<dbReference type="Gene3D" id="2.60.40.1180">
    <property type="entry name" value="Golgi alpha-mannosidase II"/>
    <property type="match status" value="1"/>
</dbReference>
<protein>
    <submittedName>
        <fullName evidence="7">Uncharacterized protein</fullName>
    </submittedName>
</protein>
<dbReference type="Gene3D" id="2.60.40.1760">
    <property type="entry name" value="glycosyl hydrolase (family 31)"/>
    <property type="match status" value="1"/>
</dbReference>
<evidence type="ECO:0000256" key="3">
    <source>
        <dbReference type="SAM" id="MobiDB-lite"/>
    </source>
</evidence>
<evidence type="ECO:0000259" key="4">
    <source>
        <dbReference type="Pfam" id="PF01055"/>
    </source>
</evidence>
<dbReference type="AlphaFoldDB" id="A0A4R5XDG3"/>
<feature type="region of interest" description="Disordered" evidence="3">
    <location>
        <begin position="802"/>
        <end position="828"/>
    </location>
</feature>
<sequence>MPRILIPTNFKYTIRTSDRSTNSPALELHNASQHSFVVHPMSDSIVRVVHQLPTINFPQKTNGGIDWETPAASHFEVTENNGVLVVETAALRIVLHIDGCPRLEWFSKLPKYSNKTPFLADSNSRAYAYDAASGGVMHYVEAENQLPVSEAEDGFAALLPGTLPLIHDERNEFVYGLGESRGSLLKTGKKFTMQGRDALAYDWEHGDPLYKLNPFYTVYNKKTNLWYGIFYNNLSDSTFDMGAEHDSLFGCFRVYQANCGPLDYYVILGDGTLPSIISAYAALVSPKPPPTSPYAFAASPTLPPLSQFGYLSSSLTLAALPHAQDAITSFLNTTRSHGFPVDGLYLSSGWCQHPTTGDRNYFVWNTQRYPSPSRFGEIVEAEMGVKVIVNVKPWLLEEHPEYGELDGTKGFVRAAEDAKGDSERESKGGAAVSWLWSRGFGEHKKGSYLDYSSKAGTQWWKEKVDEQILKNNLTGLWIDNNEISGLKDDEERFQGELGMFAAQGVENNVEQRMGWRGGAIRVGSVGKAIQTMGMARATYEALLTAHPNSRPVIISRSGVPGIQAYAHGTWSGDNSTTWKALKWGTKMTLSVGMSFGPGLYGHDIGGFAGKHHPSPELLVRWCQNGAWHSRFTVHSWKEVSTTLYMYNDVPGITDILRKVLAFRYRLVPTFYSLYVMEYHRRGWPLLKPILWHHSCDPVTLHLDEEFIFGSHVLVACATEKGVTNRPVYLPSSSNNGEDGLHWCELDTGKWHAGEGKFVVLDAPLERTPVLVRAGGIIVLGGPCEKNVYDGVHQRTALIFPSPATSSKSAKPDTKRSGMSGSFTLIEDDGRTNDHTDKGVYTELELTFAVVDGGNGEEVIEVDCAVVKGGYKLPYDAIWFELPLGDEREVRAAKGKIETKRAADGRPRGVALSIKL</sequence>
<dbReference type="Proteomes" id="UP000294933">
    <property type="component" value="Unassembled WGS sequence"/>
</dbReference>
<feature type="domain" description="Glycoside hydrolase family 31 TIM barrel" evidence="4">
    <location>
        <begin position="300"/>
        <end position="673"/>
    </location>
</feature>
<proteinExistence type="inferred from homology"/>
<dbReference type="SUPFAM" id="SSF51011">
    <property type="entry name" value="Glycosyl hydrolase domain"/>
    <property type="match status" value="1"/>
</dbReference>
<evidence type="ECO:0000259" key="5">
    <source>
        <dbReference type="Pfam" id="PF13802"/>
    </source>
</evidence>
<dbReference type="SUPFAM" id="SSF74650">
    <property type="entry name" value="Galactose mutarotase-like"/>
    <property type="match status" value="1"/>
</dbReference>
<dbReference type="EMBL" id="ML170156">
    <property type="protein sequence ID" value="TDL29099.1"/>
    <property type="molecule type" value="Genomic_DNA"/>
</dbReference>
<evidence type="ECO:0000313" key="7">
    <source>
        <dbReference type="EMBL" id="TDL29099.1"/>
    </source>
</evidence>
<organism evidence="7 8">
    <name type="scientific">Rickenella mellea</name>
    <dbReference type="NCBI Taxonomy" id="50990"/>
    <lineage>
        <taxon>Eukaryota</taxon>
        <taxon>Fungi</taxon>
        <taxon>Dikarya</taxon>
        <taxon>Basidiomycota</taxon>
        <taxon>Agaricomycotina</taxon>
        <taxon>Agaricomycetes</taxon>
        <taxon>Hymenochaetales</taxon>
        <taxon>Rickenellaceae</taxon>
        <taxon>Rickenella</taxon>
    </lineage>
</organism>
<name>A0A4R5XDG3_9AGAM</name>
<accession>A0A4R5XDG3</accession>
<gene>
    <name evidence="7" type="ORF">BD410DRAFT_3704</name>
</gene>
<dbReference type="VEuPathDB" id="FungiDB:BD410DRAFT_3704"/>
<dbReference type="InterPro" id="IPR000322">
    <property type="entry name" value="Glyco_hydro_31_TIM"/>
</dbReference>
<dbReference type="STRING" id="50990.A0A4R5XDG3"/>
<feature type="domain" description="Glycoside hydrolase family 31 N-terminal" evidence="5">
    <location>
        <begin position="38"/>
        <end position="240"/>
    </location>
</feature>
<evidence type="ECO:0000256" key="1">
    <source>
        <dbReference type="ARBA" id="ARBA00007806"/>
    </source>
</evidence>
<evidence type="ECO:0000256" key="2">
    <source>
        <dbReference type="RuleBase" id="RU361185"/>
    </source>
</evidence>
<keyword evidence="2" id="KW-0378">Hydrolase</keyword>
<evidence type="ECO:0000259" key="6">
    <source>
        <dbReference type="Pfam" id="PF21365"/>
    </source>
</evidence>
<dbReference type="InterPro" id="IPR048395">
    <property type="entry name" value="Glyco_hydro_31_C"/>
</dbReference>
<comment type="similarity">
    <text evidence="1 2">Belongs to the glycosyl hydrolase 31 family.</text>
</comment>
<dbReference type="GO" id="GO:0030246">
    <property type="term" value="F:carbohydrate binding"/>
    <property type="evidence" value="ECO:0007669"/>
    <property type="project" value="InterPro"/>
</dbReference>
<dbReference type="CDD" id="cd14752">
    <property type="entry name" value="GH31_N"/>
    <property type="match status" value="1"/>
</dbReference>
<feature type="domain" description="Glycosyl hydrolase family 31 C-terminal" evidence="6">
    <location>
        <begin position="682"/>
        <end position="777"/>
    </location>
</feature>
<dbReference type="PANTHER" id="PTHR22762">
    <property type="entry name" value="ALPHA-GLUCOSIDASE"/>
    <property type="match status" value="1"/>
</dbReference>
<dbReference type="Gene3D" id="3.20.20.80">
    <property type="entry name" value="Glycosidases"/>
    <property type="match status" value="1"/>
</dbReference>
<reference evidence="7 8" key="1">
    <citation type="submission" date="2018-06" db="EMBL/GenBank/DDBJ databases">
        <title>A transcriptomic atlas of mushroom development highlights an independent origin of complex multicellularity.</title>
        <authorList>
            <consortium name="DOE Joint Genome Institute"/>
            <person name="Krizsan K."/>
            <person name="Almasi E."/>
            <person name="Merenyi Z."/>
            <person name="Sahu N."/>
            <person name="Viragh M."/>
            <person name="Koszo T."/>
            <person name="Mondo S."/>
            <person name="Kiss B."/>
            <person name="Balint B."/>
            <person name="Kues U."/>
            <person name="Barry K."/>
            <person name="Hegedus J.C."/>
            <person name="Henrissat B."/>
            <person name="Johnson J."/>
            <person name="Lipzen A."/>
            <person name="Ohm R."/>
            <person name="Nagy I."/>
            <person name="Pangilinan J."/>
            <person name="Yan J."/>
            <person name="Xiong Y."/>
            <person name="Grigoriev I.V."/>
            <person name="Hibbett D.S."/>
            <person name="Nagy L.G."/>
        </authorList>
    </citation>
    <scope>NUCLEOTIDE SEQUENCE [LARGE SCALE GENOMIC DNA]</scope>
    <source>
        <strain evidence="7 8">SZMC22713</strain>
    </source>
</reference>
<evidence type="ECO:0000313" key="8">
    <source>
        <dbReference type="Proteomes" id="UP000294933"/>
    </source>
</evidence>
<dbReference type="Pfam" id="PF01055">
    <property type="entry name" value="Glyco_hydro_31_2nd"/>
    <property type="match status" value="1"/>
</dbReference>